<dbReference type="PANTHER" id="PTHR45674">
    <property type="entry name" value="DNA LIGASE 1/3 FAMILY MEMBER"/>
    <property type="match status" value="1"/>
</dbReference>
<dbReference type="InterPro" id="IPR050191">
    <property type="entry name" value="ATP-dep_DNA_ligase"/>
</dbReference>
<sequence length="129" mass="14792">MIKISKDPEKVPRWLKCTKTMIPDFVAEDPKKMPVWEISGAEFSQAEVHTANGISLRFPRITRIRDDKDWKTATSLTELQNLYKISKETSNLNIFSNISPTKNTISDNDSSQSSPEKRKKIKVKIVNQI</sequence>
<dbReference type="GO" id="GO:0003910">
    <property type="term" value="F:DNA ligase (ATP) activity"/>
    <property type="evidence" value="ECO:0007669"/>
    <property type="project" value="TreeGrafter"/>
</dbReference>
<dbReference type="GO" id="GO:0006273">
    <property type="term" value="P:lagging strand elongation"/>
    <property type="evidence" value="ECO:0007669"/>
    <property type="project" value="TreeGrafter"/>
</dbReference>
<reference evidence="4" key="1">
    <citation type="submission" date="2018-04" db="EMBL/GenBank/DDBJ databases">
        <title>Transcriptome assembly of Sipha flava.</title>
        <authorList>
            <person name="Scully E.D."/>
            <person name="Geib S.M."/>
            <person name="Palmer N.A."/>
            <person name="Koch K."/>
            <person name="Bradshaw J."/>
            <person name="Heng-Moss T."/>
            <person name="Sarath G."/>
        </authorList>
    </citation>
    <scope>NUCLEOTIDE SEQUENCE</scope>
</reference>
<feature type="compositionally biased region" description="Polar residues" evidence="3">
    <location>
        <begin position="97"/>
        <end position="114"/>
    </location>
</feature>
<evidence type="ECO:0000256" key="1">
    <source>
        <dbReference type="ARBA" id="ARBA00007572"/>
    </source>
</evidence>
<evidence type="ECO:0000256" key="3">
    <source>
        <dbReference type="SAM" id="MobiDB-lite"/>
    </source>
</evidence>
<dbReference type="Gene3D" id="2.40.50.140">
    <property type="entry name" value="Nucleic acid-binding proteins"/>
    <property type="match status" value="1"/>
</dbReference>
<gene>
    <name evidence="4" type="primary">LIG3_3</name>
    <name evidence="4" type="ORF">g.173956</name>
</gene>
<evidence type="ECO:0000313" key="4">
    <source>
        <dbReference type="EMBL" id="MBY75047.1"/>
    </source>
</evidence>
<protein>
    <submittedName>
        <fullName evidence="4">DNA ligase</fullName>
    </submittedName>
</protein>
<dbReference type="InterPro" id="IPR012340">
    <property type="entry name" value="NA-bd_OB-fold"/>
</dbReference>
<comment type="similarity">
    <text evidence="1">Belongs to the ATP-dependent DNA ligase family.</text>
</comment>
<accession>A0A2S2QBD6</accession>
<dbReference type="AlphaFoldDB" id="A0A2S2QBD6"/>
<name>A0A2S2QBD6_9HEMI</name>
<dbReference type="PANTHER" id="PTHR45674:SF9">
    <property type="entry name" value="DNA LIGASE 3"/>
    <property type="match status" value="1"/>
</dbReference>
<dbReference type="OrthoDB" id="206088at2759"/>
<dbReference type="SUPFAM" id="SSF50249">
    <property type="entry name" value="Nucleic acid-binding proteins"/>
    <property type="match status" value="1"/>
</dbReference>
<feature type="region of interest" description="Disordered" evidence="3">
    <location>
        <begin position="97"/>
        <end position="120"/>
    </location>
</feature>
<keyword evidence="2 4" id="KW-0436">Ligase</keyword>
<dbReference type="GO" id="GO:0006302">
    <property type="term" value="P:double-strand break repair"/>
    <property type="evidence" value="ECO:0007669"/>
    <property type="project" value="TreeGrafter"/>
</dbReference>
<evidence type="ECO:0000256" key="2">
    <source>
        <dbReference type="ARBA" id="ARBA00022598"/>
    </source>
</evidence>
<dbReference type="GO" id="GO:0070421">
    <property type="term" value="C:DNA ligase III-XRCC1 complex"/>
    <property type="evidence" value="ECO:0007669"/>
    <property type="project" value="TreeGrafter"/>
</dbReference>
<dbReference type="EMBL" id="GGMS01005844">
    <property type="protein sequence ID" value="MBY75047.1"/>
    <property type="molecule type" value="Transcribed_RNA"/>
</dbReference>
<proteinExistence type="inferred from homology"/>
<organism evidence="4">
    <name type="scientific">Sipha flava</name>
    <name type="common">yellow sugarcane aphid</name>
    <dbReference type="NCBI Taxonomy" id="143950"/>
    <lineage>
        <taxon>Eukaryota</taxon>
        <taxon>Metazoa</taxon>
        <taxon>Ecdysozoa</taxon>
        <taxon>Arthropoda</taxon>
        <taxon>Hexapoda</taxon>
        <taxon>Insecta</taxon>
        <taxon>Pterygota</taxon>
        <taxon>Neoptera</taxon>
        <taxon>Paraneoptera</taxon>
        <taxon>Hemiptera</taxon>
        <taxon>Sternorrhyncha</taxon>
        <taxon>Aphidomorpha</taxon>
        <taxon>Aphidoidea</taxon>
        <taxon>Aphididae</taxon>
        <taxon>Sipha</taxon>
    </lineage>
</organism>